<dbReference type="PRINTS" id="PR00996">
    <property type="entry name" value="CHERMTFRASE"/>
</dbReference>
<feature type="domain" description="CheR-type methyltransferase" evidence="6">
    <location>
        <begin position="4"/>
        <end position="280"/>
    </location>
</feature>
<evidence type="ECO:0000259" key="6">
    <source>
        <dbReference type="PROSITE" id="PS50123"/>
    </source>
</evidence>
<dbReference type="Gene3D" id="3.40.50.150">
    <property type="entry name" value="Vaccinia Virus protein VP39"/>
    <property type="match status" value="1"/>
</dbReference>
<comment type="catalytic activity">
    <reaction evidence="1">
        <text>L-glutamyl-[protein] + S-adenosyl-L-methionine = [protein]-L-glutamate 5-O-methyl ester + S-adenosyl-L-homocysteine</text>
        <dbReference type="Rhea" id="RHEA:24452"/>
        <dbReference type="Rhea" id="RHEA-COMP:10208"/>
        <dbReference type="Rhea" id="RHEA-COMP:10311"/>
        <dbReference type="ChEBI" id="CHEBI:29973"/>
        <dbReference type="ChEBI" id="CHEBI:57856"/>
        <dbReference type="ChEBI" id="CHEBI:59789"/>
        <dbReference type="ChEBI" id="CHEBI:82795"/>
        <dbReference type="EC" id="2.1.1.80"/>
    </reaction>
</comment>
<dbReference type="Proteomes" id="UP001241110">
    <property type="component" value="Unassembled WGS sequence"/>
</dbReference>
<dbReference type="SMART" id="SM00138">
    <property type="entry name" value="MeTrc"/>
    <property type="match status" value="1"/>
</dbReference>
<dbReference type="EC" id="2.1.1.80" evidence="2"/>
<dbReference type="SUPFAM" id="SSF53335">
    <property type="entry name" value="S-adenosyl-L-methionine-dependent methyltransferases"/>
    <property type="match status" value="1"/>
</dbReference>
<organism evidence="7 8">
    <name type="scientific">Xanthocytophaga flava</name>
    <dbReference type="NCBI Taxonomy" id="3048013"/>
    <lineage>
        <taxon>Bacteria</taxon>
        <taxon>Pseudomonadati</taxon>
        <taxon>Bacteroidota</taxon>
        <taxon>Cytophagia</taxon>
        <taxon>Cytophagales</taxon>
        <taxon>Rhodocytophagaceae</taxon>
        <taxon>Xanthocytophaga</taxon>
    </lineage>
</organism>
<evidence type="ECO:0000313" key="8">
    <source>
        <dbReference type="Proteomes" id="UP001241110"/>
    </source>
</evidence>
<dbReference type="GO" id="GO:0032259">
    <property type="term" value="P:methylation"/>
    <property type="evidence" value="ECO:0007669"/>
    <property type="project" value="UniProtKB-KW"/>
</dbReference>
<keyword evidence="5" id="KW-0949">S-adenosyl-L-methionine</keyword>
<dbReference type="PANTHER" id="PTHR24422:SF26">
    <property type="entry name" value="CHEMOTAXIS PROTEIN METHYLTRANSFERASE"/>
    <property type="match status" value="1"/>
</dbReference>
<protein>
    <recommendedName>
        <fullName evidence="2">protein-glutamate O-methyltransferase</fullName>
        <ecNumber evidence="2">2.1.1.80</ecNumber>
    </recommendedName>
</protein>
<proteinExistence type="predicted"/>
<evidence type="ECO:0000256" key="2">
    <source>
        <dbReference type="ARBA" id="ARBA00012534"/>
    </source>
</evidence>
<dbReference type="CDD" id="cd02440">
    <property type="entry name" value="AdoMet_MTases"/>
    <property type="match status" value="1"/>
</dbReference>
<dbReference type="InterPro" id="IPR022641">
    <property type="entry name" value="CheR_N"/>
</dbReference>
<dbReference type="InterPro" id="IPR050903">
    <property type="entry name" value="Bact_Chemotaxis_MeTrfase"/>
</dbReference>
<comment type="caution">
    <text evidence="7">The sequence shown here is derived from an EMBL/GenBank/DDBJ whole genome shotgun (WGS) entry which is preliminary data.</text>
</comment>
<keyword evidence="3 7" id="KW-0489">Methyltransferase</keyword>
<evidence type="ECO:0000256" key="4">
    <source>
        <dbReference type="ARBA" id="ARBA00022679"/>
    </source>
</evidence>
<dbReference type="RefSeq" id="WP_313976115.1">
    <property type="nucleotide sequence ID" value="NZ_JASJOS010000002.1"/>
</dbReference>
<name>A0AAE3QLQ6_9BACT</name>
<dbReference type="InterPro" id="IPR022642">
    <property type="entry name" value="CheR_C"/>
</dbReference>
<dbReference type="InterPro" id="IPR026024">
    <property type="entry name" value="Chemotaxis_MeTrfase_CheR"/>
</dbReference>
<evidence type="ECO:0000313" key="7">
    <source>
        <dbReference type="EMBL" id="MDJ1479713.1"/>
    </source>
</evidence>
<dbReference type="GO" id="GO:0008983">
    <property type="term" value="F:protein-glutamate O-methyltransferase activity"/>
    <property type="evidence" value="ECO:0007669"/>
    <property type="project" value="UniProtKB-EC"/>
</dbReference>
<evidence type="ECO:0000256" key="3">
    <source>
        <dbReference type="ARBA" id="ARBA00022603"/>
    </source>
</evidence>
<reference evidence="7" key="1">
    <citation type="submission" date="2023-05" db="EMBL/GenBank/DDBJ databases">
        <authorList>
            <person name="Zhang X."/>
        </authorList>
    </citation>
    <scope>NUCLEOTIDE SEQUENCE</scope>
    <source>
        <strain evidence="7">YF14B1</strain>
    </source>
</reference>
<dbReference type="PIRSF" id="PIRSF000410">
    <property type="entry name" value="CheR"/>
    <property type="match status" value="1"/>
</dbReference>
<dbReference type="PANTHER" id="PTHR24422">
    <property type="entry name" value="CHEMOTAXIS PROTEIN METHYLTRANSFERASE"/>
    <property type="match status" value="1"/>
</dbReference>
<dbReference type="SUPFAM" id="SSF47757">
    <property type="entry name" value="Chemotaxis receptor methyltransferase CheR, N-terminal domain"/>
    <property type="match status" value="1"/>
</dbReference>
<keyword evidence="4" id="KW-0808">Transferase</keyword>
<sequence>MFAADESSVKMSDADFKRISTYIYESCGIKLPVAKRNMVESRLKKRLKITRQSSFKTYFDFVFTTAGKQEELQYMVNAITTNKTDFFREYNHFEFLRSTVLPELLDRTHNILNVWSAGCSSGEEPYSLAMALSEYMTDHVSFTFRILGTDLSTEVLSKAIRAVYTEDRITDIPLHLRKKYLLRNKSHEQHDVRIIPDLREKVTFQQLNFLEEDHRKLGNFHIIFCRNVLIYFDKPTQEMVLSKLISKLVKGGYLFIGHSESLAHMNLPVQQLRPSVFRKL</sequence>
<accession>A0AAE3QLQ6</accession>
<evidence type="ECO:0000256" key="1">
    <source>
        <dbReference type="ARBA" id="ARBA00001541"/>
    </source>
</evidence>
<dbReference type="InterPro" id="IPR000780">
    <property type="entry name" value="CheR_MeTrfase"/>
</dbReference>
<dbReference type="AlphaFoldDB" id="A0AAE3QLQ6"/>
<dbReference type="Pfam" id="PF01739">
    <property type="entry name" value="CheR"/>
    <property type="match status" value="1"/>
</dbReference>
<dbReference type="EMBL" id="JASJOS010000002">
    <property type="protein sequence ID" value="MDJ1479713.1"/>
    <property type="molecule type" value="Genomic_DNA"/>
</dbReference>
<gene>
    <name evidence="7" type="ORF">QNI16_04395</name>
</gene>
<dbReference type="Gene3D" id="1.10.155.10">
    <property type="entry name" value="Chemotaxis receptor methyltransferase CheR, N-terminal domain"/>
    <property type="match status" value="1"/>
</dbReference>
<evidence type="ECO:0000256" key="5">
    <source>
        <dbReference type="ARBA" id="ARBA00022691"/>
    </source>
</evidence>
<dbReference type="PROSITE" id="PS50123">
    <property type="entry name" value="CHER"/>
    <property type="match status" value="1"/>
</dbReference>
<dbReference type="Pfam" id="PF03705">
    <property type="entry name" value="CheR_N"/>
    <property type="match status" value="1"/>
</dbReference>
<dbReference type="InterPro" id="IPR029063">
    <property type="entry name" value="SAM-dependent_MTases_sf"/>
</dbReference>
<dbReference type="InterPro" id="IPR036804">
    <property type="entry name" value="CheR_N_sf"/>
</dbReference>